<dbReference type="InterPro" id="IPR000182">
    <property type="entry name" value="GNAT_dom"/>
</dbReference>
<accession>A0AAD1WC47</accession>
<dbReference type="InterPro" id="IPR050769">
    <property type="entry name" value="NAT_camello-type"/>
</dbReference>
<keyword evidence="1" id="KW-0808">Transferase</keyword>
<keyword evidence="2" id="KW-0472">Membrane</keyword>
<dbReference type="PROSITE" id="PS51186">
    <property type="entry name" value="GNAT"/>
    <property type="match status" value="1"/>
</dbReference>
<dbReference type="GO" id="GO:0008080">
    <property type="term" value="F:N-acetyltransferase activity"/>
    <property type="evidence" value="ECO:0007669"/>
    <property type="project" value="InterPro"/>
</dbReference>
<feature type="transmembrane region" description="Helical" evidence="2">
    <location>
        <begin position="42"/>
        <end position="75"/>
    </location>
</feature>
<proteinExistence type="predicted"/>
<dbReference type="Gene3D" id="3.40.630.30">
    <property type="match status" value="1"/>
</dbReference>
<reference evidence="4" key="1">
    <citation type="submission" date="2022-03" db="EMBL/GenBank/DDBJ databases">
        <authorList>
            <person name="Alioto T."/>
            <person name="Alioto T."/>
            <person name="Gomez Garrido J."/>
        </authorList>
    </citation>
    <scope>NUCLEOTIDE SEQUENCE</scope>
</reference>
<name>A0AAD1WC47_PELCU</name>
<evidence type="ECO:0000313" key="5">
    <source>
        <dbReference type="Proteomes" id="UP001295444"/>
    </source>
</evidence>
<dbReference type="CDD" id="cd04301">
    <property type="entry name" value="NAT_SF"/>
    <property type="match status" value="1"/>
</dbReference>
<dbReference type="EMBL" id="OW240917">
    <property type="protein sequence ID" value="CAH2299163.1"/>
    <property type="molecule type" value="Genomic_DNA"/>
</dbReference>
<sequence length="224" mass="25378">MSDYHIRLYQDSDYDRVRDLFAKGILEHTQVAFSHALTLPHIWIFMTGVFLLPLLASCSFIISVLSVFLVLAGLWLGTQYLYISYVKHALSDDLLDVKKYYLQRDGYCFWVAESAGEVVGTVAATPSFYPGGERHIELKRMSVAQSHRGKGIAKALCRTLIDFARKRGCEAVILGTSHSQRAAQILYEAMGFRLQSSEVIEHIFGKAVNFKVLTYRYDIPTNKL</sequence>
<dbReference type="PANTHER" id="PTHR13947">
    <property type="entry name" value="GNAT FAMILY N-ACETYLTRANSFERASE"/>
    <property type="match status" value="1"/>
</dbReference>
<dbReference type="SUPFAM" id="SSF55729">
    <property type="entry name" value="Acyl-CoA N-acyltransferases (Nat)"/>
    <property type="match status" value="1"/>
</dbReference>
<protein>
    <submittedName>
        <fullName evidence="4">Probable N-acetyltransferase camello</fullName>
    </submittedName>
</protein>
<keyword evidence="2" id="KW-1133">Transmembrane helix</keyword>
<evidence type="ECO:0000259" key="3">
    <source>
        <dbReference type="PROSITE" id="PS51186"/>
    </source>
</evidence>
<dbReference type="Pfam" id="PF00583">
    <property type="entry name" value="Acetyltransf_1"/>
    <property type="match status" value="1"/>
</dbReference>
<evidence type="ECO:0000313" key="4">
    <source>
        <dbReference type="EMBL" id="CAH2299163.1"/>
    </source>
</evidence>
<evidence type="ECO:0000256" key="1">
    <source>
        <dbReference type="ARBA" id="ARBA00022679"/>
    </source>
</evidence>
<organism evidence="4 5">
    <name type="scientific">Pelobates cultripes</name>
    <name type="common">Western spadefoot toad</name>
    <dbReference type="NCBI Taxonomy" id="61616"/>
    <lineage>
        <taxon>Eukaryota</taxon>
        <taxon>Metazoa</taxon>
        <taxon>Chordata</taxon>
        <taxon>Craniata</taxon>
        <taxon>Vertebrata</taxon>
        <taxon>Euteleostomi</taxon>
        <taxon>Amphibia</taxon>
        <taxon>Batrachia</taxon>
        <taxon>Anura</taxon>
        <taxon>Pelobatoidea</taxon>
        <taxon>Pelobatidae</taxon>
        <taxon>Pelobates</taxon>
    </lineage>
</organism>
<keyword evidence="2" id="KW-0812">Transmembrane</keyword>
<feature type="domain" description="N-acetyltransferase" evidence="3">
    <location>
        <begin position="69"/>
        <end position="220"/>
    </location>
</feature>
<keyword evidence="5" id="KW-1185">Reference proteome</keyword>
<dbReference type="InterPro" id="IPR016181">
    <property type="entry name" value="Acyl_CoA_acyltransferase"/>
</dbReference>
<gene>
    <name evidence="4" type="ORF">PECUL_23A044244</name>
</gene>
<dbReference type="Proteomes" id="UP001295444">
    <property type="component" value="Chromosome 06"/>
</dbReference>
<dbReference type="AlphaFoldDB" id="A0AAD1WC47"/>
<dbReference type="PANTHER" id="PTHR13947:SF58">
    <property type="entry name" value="8B (PUTATIVE,_PSEUDO-RELATED"/>
    <property type="match status" value="1"/>
</dbReference>
<evidence type="ECO:0000256" key="2">
    <source>
        <dbReference type="SAM" id="Phobius"/>
    </source>
</evidence>